<evidence type="ECO:0000313" key="1">
    <source>
        <dbReference type="EMBL" id="GJT87835.1"/>
    </source>
</evidence>
<organism evidence="1 2">
    <name type="scientific">Tanacetum coccineum</name>
    <dbReference type="NCBI Taxonomy" id="301880"/>
    <lineage>
        <taxon>Eukaryota</taxon>
        <taxon>Viridiplantae</taxon>
        <taxon>Streptophyta</taxon>
        <taxon>Embryophyta</taxon>
        <taxon>Tracheophyta</taxon>
        <taxon>Spermatophyta</taxon>
        <taxon>Magnoliopsida</taxon>
        <taxon>eudicotyledons</taxon>
        <taxon>Gunneridae</taxon>
        <taxon>Pentapetalae</taxon>
        <taxon>asterids</taxon>
        <taxon>campanulids</taxon>
        <taxon>Asterales</taxon>
        <taxon>Asteraceae</taxon>
        <taxon>Asteroideae</taxon>
        <taxon>Anthemideae</taxon>
        <taxon>Anthemidinae</taxon>
        <taxon>Tanacetum</taxon>
    </lineage>
</organism>
<proteinExistence type="predicted"/>
<gene>
    <name evidence="1" type="ORF">Tco_1069552</name>
</gene>
<sequence length="208" mass="23743">MTHHYQWRWLWAKEGTSVDVAASDGMVKGGRGVEKEQKLWALECERVLKDRIRQKVRGETFTSPKQDLLLLLSFSPVGSNIWFKLYGPPSDPDVDLIGTVCYLVHGISWEVWGAYNSSNLQANTSMEYNPLYDADKGFNVMPSSFHDVGDVEFQDNWGRVWVDIGTSDYFALDVLLNCLTVLSIWVQSMGDWEEGMKNPEDGYKSFKI</sequence>
<dbReference type="Pfam" id="PF12049">
    <property type="entry name" value="DUF3531"/>
    <property type="match status" value="1"/>
</dbReference>
<dbReference type="Proteomes" id="UP001151760">
    <property type="component" value="Unassembled WGS sequence"/>
</dbReference>
<comment type="caution">
    <text evidence="1">The sequence shown here is derived from an EMBL/GenBank/DDBJ whole genome shotgun (WGS) entry which is preliminary data.</text>
</comment>
<name>A0ABQ5HJA4_9ASTR</name>
<dbReference type="PANTHER" id="PTHR46737">
    <property type="entry name" value="OS02G0827600 PROTEIN"/>
    <property type="match status" value="1"/>
</dbReference>
<reference evidence="1" key="1">
    <citation type="journal article" date="2022" name="Int. J. Mol. Sci.">
        <title>Draft Genome of Tanacetum Coccineum: Genomic Comparison of Closely Related Tanacetum-Family Plants.</title>
        <authorList>
            <person name="Yamashiro T."/>
            <person name="Shiraishi A."/>
            <person name="Nakayama K."/>
            <person name="Satake H."/>
        </authorList>
    </citation>
    <scope>NUCLEOTIDE SEQUENCE</scope>
</reference>
<evidence type="ECO:0000313" key="2">
    <source>
        <dbReference type="Proteomes" id="UP001151760"/>
    </source>
</evidence>
<dbReference type="InterPro" id="IPR021920">
    <property type="entry name" value="DUF3531"/>
</dbReference>
<protein>
    <submittedName>
        <fullName evidence="1">Uncharacterized protein</fullName>
    </submittedName>
</protein>
<accession>A0ABQ5HJA4</accession>
<reference evidence="1" key="2">
    <citation type="submission" date="2022-01" db="EMBL/GenBank/DDBJ databases">
        <authorList>
            <person name="Yamashiro T."/>
            <person name="Shiraishi A."/>
            <person name="Satake H."/>
            <person name="Nakayama K."/>
        </authorList>
    </citation>
    <scope>NUCLEOTIDE SEQUENCE</scope>
</reference>
<dbReference type="PANTHER" id="PTHR46737:SF2">
    <property type="entry name" value="OS02G0827600 PROTEIN"/>
    <property type="match status" value="1"/>
</dbReference>
<keyword evidence="2" id="KW-1185">Reference proteome</keyword>
<dbReference type="EMBL" id="BQNB010019673">
    <property type="protein sequence ID" value="GJT87835.1"/>
    <property type="molecule type" value="Genomic_DNA"/>
</dbReference>